<feature type="transmembrane region" description="Helical" evidence="1">
    <location>
        <begin position="41"/>
        <end position="63"/>
    </location>
</feature>
<gene>
    <name evidence="2" type="ORF">Fcan01_17937</name>
</gene>
<evidence type="ECO:0000313" key="3">
    <source>
        <dbReference type="Proteomes" id="UP000198287"/>
    </source>
</evidence>
<dbReference type="Proteomes" id="UP000198287">
    <property type="component" value="Unassembled WGS sequence"/>
</dbReference>
<feature type="transmembrane region" description="Helical" evidence="1">
    <location>
        <begin position="75"/>
        <end position="98"/>
    </location>
</feature>
<dbReference type="AlphaFoldDB" id="A0A226DQZ4"/>
<feature type="transmembrane region" description="Helical" evidence="1">
    <location>
        <begin position="178"/>
        <end position="198"/>
    </location>
</feature>
<feature type="transmembrane region" description="Helical" evidence="1">
    <location>
        <begin position="285"/>
        <end position="306"/>
    </location>
</feature>
<accession>A0A226DQZ4</accession>
<evidence type="ECO:0000256" key="1">
    <source>
        <dbReference type="SAM" id="Phobius"/>
    </source>
</evidence>
<evidence type="ECO:0008006" key="4">
    <source>
        <dbReference type="Google" id="ProtNLM"/>
    </source>
</evidence>
<keyword evidence="3" id="KW-1185">Reference proteome</keyword>
<keyword evidence="1" id="KW-1133">Transmembrane helix</keyword>
<sequence>MANIYALQIYHKIFCFYLKFPIAYNQSTGKFFVCADKDLFYSFYIAECIIISGFVANVAEVIHIAYSEKIEILPVILDIINVSLMTFDVLTAVAAWLWKHEGVAFLNDLVRHVDELGKGFSKRGKTWDTLTIMFANYILLSAIEPFLISLSKAYLAVNDKSGHLQYALVNSVCPMNKYFACKLITFMILATYYAFIGFHCAASLVAQVVSTAVCLTMLLESVGNLARLNLSLQSIRMYQRFSIVFKTVENITNLLASGFLSLGFGSTVVFSFSSVRMLGVIRMPFYLLFPTGAFLAIVTTGILFPYGTVCNERSGKVLARWTDMLALKRGTIRFEEKMVKALRPIGFKAGIGGFSFFAIKKSTKSTYYVAVTDKTIEALMT</sequence>
<protein>
    <recommendedName>
        <fullName evidence="4">Odorant receptor</fullName>
    </recommendedName>
</protein>
<name>A0A226DQZ4_FOLCA</name>
<reference evidence="2 3" key="1">
    <citation type="submission" date="2015-12" db="EMBL/GenBank/DDBJ databases">
        <title>The genome of Folsomia candida.</title>
        <authorList>
            <person name="Faddeeva A."/>
            <person name="Derks M.F."/>
            <person name="Anvar Y."/>
            <person name="Smit S."/>
            <person name="Van Straalen N."/>
            <person name="Roelofs D."/>
        </authorList>
    </citation>
    <scope>NUCLEOTIDE SEQUENCE [LARGE SCALE GENOMIC DNA]</scope>
    <source>
        <strain evidence="2 3">VU population</strain>
        <tissue evidence="2">Whole body</tissue>
    </source>
</reference>
<organism evidence="2 3">
    <name type="scientific">Folsomia candida</name>
    <name type="common">Springtail</name>
    <dbReference type="NCBI Taxonomy" id="158441"/>
    <lineage>
        <taxon>Eukaryota</taxon>
        <taxon>Metazoa</taxon>
        <taxon>Ecdysozoa</taxon>
        <taxon>Arthropoda</taxon>
        <taxon>Hexapoda</taxon>
        <taxon>Collembola</taxon>
        <taxon>Entomobryomorpha</taxon>
        <taxon>Isotomoidea</taxon>
        <taxon>Isotomidae</taxon>
        <taxon>Proisotominae</taxon>
        <taxon>Folsomia</taxon>
    </lineage>
</organism>
<keyword evidence="1" id="KW-0472">Membrane</keyword>
<feature type="transmembrane region" description="Helical" evidence="1">
    <location>
        <begin position="204"/>
        <end position="230"/>
    </location>
</feature>
<feature type="transmembrane region" description="Helical" evidence="1">
    <location>
        <begin position="134"/>
        <end position="157"/>
    </location>
</feature>
<evidence type="ECO:0000313" key="2">
    <source>
        <dbReference type="EMBL" id="OXA47623.1"/>
    </source>
</evidence>
<comment type="caution">
    <text evidence="2">The sequence shown here is derived from an EMBL/GenBank/DDBJ whole genome shotgun (WGS) entry which is preliminary data.</text>
</comment>
<feature type="transmembrane region" description="Helical" evidence="1">
    <location>
        <begin position="251"/>
        <end position="273"/>
    </location>
</feature>
<proteinExistence type="predicted"/>
<dbReference type="EMBL" id="LNIX01000013">
    <property type="protein sequence ID" value="OXA47623.1"/>
    <property type="molecule type" value="Genomic_DNA"/>
</dbReference>
<keyword evidence="1" id="KW-0812">Transmembrane</keyword>